<reference evidence="2 3" key="1">
    <citation type="submission" date="2022-10" db="EMBL/GenBank/DDBJ databases">
        <title>WGS assembly of Paspalum vaginatum 540-79.</title>
        <authorList>
            <person name="Sun G."/>
            <person name="Wase N."/>
            <person name="Shu S."/>
            <person name="Jenkins J."/>
            <person name="Zhou B."/>
            <person name="Torres-Rodriguez J."/>
            <person name="Chen C."/>
            <person name="Sandor L."/>
            <person name="Plott C."/>
            <person name="Yoshinga Y."/>
            <person name="Daum C."/>
            <person name="Qi P."/>
            <person name="Barry K."/>
            <person name="Lipzen A."/>
            <person name="Berry L."/>
            <person name="Pedersen C."/>
            <person name="Gottilla T."/>
            <person name="Foltz A."/>
            <person name="Yu H."/>
            <person name="O'Malley R."/>
            <person name="Zhang C."/>
            <person name="Devos K."/>
            <person name="Sigmon B."/>
            <person name="Yu B."/>
            <person name="Obata T."/>
            <person name="Schmutz J."/>
            <person name="Schnable J."/>
        </authorList>
    </citation>
    <scope>NUCLEOTIDE SEQUENCE [LARGE SCALE GENOMIC DNA]</scope>
    <source>
        <strain evidence="3">cv. 540-79</strain>
    </source>
</reference>
<name>A0A9W7XDG2_9POAL</name>
<proteinExistence type="predicted"/>
<dbReference type="EMBL" id="MU629497">
    <property type="protein sequence ID" value="KAJ1256593.1"/>
    <property type="molecule type" value="Genomic_DNA"/>
</dbReference>
<sequence length="119" mass="13155">PCPQPSQQTKAWASELSQPPQVQESRPLRPQLFPPQPPSLHSPALKKKPPHTPDSPGSCLTPHRTSPTLAPNQPPMAQHRQPDTLRSCPVWTTPQPQRGTCELLAVQPPSDRTQAKPHR</sequence>
<protein>
    <submittedName>
        <fullName evidence="2">Uncharacterized protein</fullName>
    </submittedName>
</protein>
<dbReference type="Proteomes" id="UP001164776">
    <property type="component" value="Unassembled WGS sequence"/>
</dbReference>
<organism evidence="2 3">
    <name type="scientific">Paspalum vaginatum</name>
    <name type="common">seashore paspalum</name>
    <dbReference type="NCBI Taxonomy" id="158149"/>
    <lineage>
        <taxon>Eukaryota</taxon>
        <taxon>Viridiplantae</taxon>
        <taxon>Streptophyta</taxon>
        <taxon>Embryophyta</taxon>
        <taxon>Tracheophyta</taxon>
        <taxon>Spermatophyta</taxon>
        <taxon>Magnoliopsida</taxon>
        <taxon>Liliopsida</taxon>
        <taxon>Poales</taxon>
        <taxon>Poaceae</taxon>
        <taxon>PACMAD clade</taxon>
        <taxon>Panicoideae</taxon>
        <taxon>Andropogonodae</taxon>
        <taxon>Paspaleae</taxon>
        <taxon>Paspalinae</taxon>
        <taxon>Paspalum</taxon>
    </lineage>
</organism>
<comment type="caution">
    <text evidence="2">The sequence shown here is derived from an EMBL/GenBank/DDBJ whole genome shotgun (WGS) entry which is preliminary data.</text>
</comment>
<keyword evidence="3" id="KW-1185">Reference proteome</keyword>
<evidence type="ECO:0000256" key="1">
    <source>
        <dbReference type="SAM" id="MobiDB-lite"/>
    </source>
</evidence>
<dbReference type="AlphaFoldDB" id="A0A9W7XDG2"/>
<evidence type="ECO:0000313" key="3">
    <source>
        <dbReference type="Proteomes" id="UP001164776"/>
    </source>
</evidence>
<evidence type="ECO:0000313" key="2">
    <source>
        <dbReference type="EMBL" id="KAJ1256593.1"/>
    </source>
</evidence>
<gene>
    <name evidence="2" type="ORF">BS78_K343800</name>
</gene>
<feature type="region of interest" description="Disordered" evidence="1">
    <location>
        <begin position="1"/>
        <end position="119"/>
    </location>
</feature>
<feature type="compositionally biased region" description="Polar residues" evidence="1">
    <location>
        <begin position="1"/>
        <end position="24"/>
    </location>
</feature>
<accession>A0A9W7XDG2</accession>
<feature type="non-terminal residue" evidence="2">
    <location>
        <position position="119"/>
    </location>
</feature>